<dbReference type="Pfam" id="PF00668">
    <property type="entry name" value="Condensation"/>
    <property type="match status" value="1"/>
</dbReference>
<comment type="caution">
    <text evidence="2">The sequence shown here is derived from an EMBL/GenBank/DDBJ whole genome shotgun (WGS) entry which is preliminary data.</text>
</comment>
<evidence type="ECO:0000313" key="2">
    <source>
        <dbReference type="EMBL" id="MBB1096757.1"/>
    </source>
</evidence>
<evidence type="ECO:0000313" key="3">
    <source>
        <dbReference type="Proteomes" id="UP000517106"/>
    </source>
</evidence>
<proteinExistence type="predicted"/>
<feature type="domain" description="Condensation" evidence="1">
    <location>
        <begin position="88"/>
        <end position="239"/>
    </location>
</feature>
<accession>A0A7W3UJK6</accession>
<organism evidence="2 3">
    <name type="scientific">Limosilactobacillus rudii</name>
    <dbReference type="NCBI Taxonomy" id="2759755"/>
    <lineage>
        <taxon>Bacteria</taxon>
        <taxon>Bacillati</taxon>
        <taxon>Bacillota</taxon>
        <taxon>Bacilli</taxon>
        <taxon>Lactobacillales</taxon>
        <taxon>Lactobacillaceae</taxon>
        <taxon>Limosilactobacillus</taxon>
    </lineage>
</organism>
<dbReference type="SUPFAM" id="SSF52777">
    <property type="entry name" value="CoA-dependent acyltransferases"/>
    <property type="match status" value="2"/>
</dbReference>
<dbReference type="InterPro" id="IPR023213">
    <property type="entry name" value="CAT-like_dom_sf"/>
</dbReference>
<protein>
    <recommendedName>
        <fullName evidence="1">Condensation domain-containing protein</fullName>
    </recommendedName>
</protein>
<dbReference type="InterPro" id="IPR052058">
    <property type="entry name" value="Alcohol_O-acetyltransferase"/>
</dbReference>
<gene>
    <name evidence="2" type="ORF">H5S09_02140</name>
</gene>
<evidence type="ECO:0000259" key="1">
    <source>
        <dbReference type="Pfam" id="PF00668"/>
    </source>
</evidence>
<keyword evidence="3" id="KW-1185">Reference proteome</keyword>
<dbReference type="RefSeq" id="WP_182595368.1">
    <property type="nucleotide sequence ID" value="NZ_JACIVA010000030.1"/>
</dbReference>
<dbReference type="PANTHER" id="PTHR28037">
    <property type="entry name" value="ALCOHOL O-ACETYLTRANSFERASE 1-RELATED"/>
    <property type="match status" value="1"/>
</dbReference>
<dbReference type="Gene3D" id="3.30.559.30">
    <property type="entry name" value="Nonribosomal peptide synthetase, condensation domain"/>
    <property type="match status" value="1"/>
</dbReference>
<dbReference type="GO" id="GO:0008610">
    <property type="term" value="P:lipid biosynthetic process"/>
    <property type="evidence" value="ECO:0007669"/>
    <property type="project" value="UniProtKB-ARBA"/>
</dbReference>
<reference evidence="2 3" key="1">
    <citation type="submission" date="2020-07" db="EMBL/GenBank/DDBJ databases">
        <title>Description of Limosilactobacillus balticus sp. nov., Limosilactobacillus agrestis sp. nov., Limosilactobacillus albertensis sp. nov., Limosilactobacillus rudii sp. nov., Limosilactobacillus fastidiosus sp. nov., five novel Limosilactobacillus species isolated from the vertebrate gastrointestinal tract, and proposal of 6 subspecies of Limosilactobacillus reuteri adapted to the gastrointestinal tract of specific vertebrate hosts.</title>
        <authorList>
            <person name="Li F."/>
            <person name="Cheng C."/>
            <person name="Zheng J."/>
            <person name="Quevedo R.M."/>
            <person name="Li J."/>
            <person name="Roos S."/>
            <person name="Gaenzle M.G."/>
            <person name="Walter J."/>
        </authorList>
    </citation>
    <scope>NUCLEOTIDE SEQUENCE [LARGE SCALE GENOMIC DNA]</scope>
    <source>
        <strain evidence="2 3">STM2_1</strain>
    </source>
</reference>
<dbReference type="EMBL" id="JACIVA010000030">
    <property type="protein sequence ID" value="MBB1096757.1"/>
    <property type="molecule type" value="Genomic_DNA"/>
</dbReference>
<sequence length="400" mass="46272">MKYPGEPLNILHTIGLKELYPIIRISFTVKGNFDVNRFKQAIMLTEKVVPELFCKYSLTDNSFIPVTDDLEGVLFIGIDPDIDSERWDLFADPQLRIYLNHNRVTIYLSHILTDGAGGKQFLYLLAKAYNEGVVDNCQNHQDIDWLRKLLAEHPVKVDHRVDHPTQPLSLPKLADDDQQSRRTLAINLTPAEGKELIKAAHHEKVTLNDLFMAAFGQAIQRYSDANSISLACPTDMRQFIPKKGQLRIANHTSRYNISVRSKLSAPFEKLVWSIHQAMQENKDNFQCFQSVKSLIDNYDKYSLSELQQTVEDNYHVRNISYTNFGIIDDHQFHFNGCSIEDFYMLGTYRRYPMFQVAVSTYRNRITFAFAMVGTDQEERFGRAIMMTMVDLLRNYTEKFG</sequence>
<dbReference type="InterPro" id="IPR001242">
    <property type="entry name" value="Condensation_dom"/>
</dbReference>
<dbReference type="Proteomes" id="UP000517106">
    <property type="component" value="Unassembled WGS sequence"/>
</dbReference>
<dbReference type="GO" id="GO:0003824">
    <property type="term" value="F:catalytic activity"/>
    <property type="evidence" value="ECO:0007669"/>
    <property type="project" value="InterPro"/>
</dbReference>
<dbReference type="Gene3D" id="3.30.559.10">
    <property type="entry name" value="Chloramphenicol acetyltransferase-like domain"/>
    <property type="match status" value="1"/>
</dbReference>
<dbReference type="AlphaFoldDB" id="A0A7W3UJK6"/>
<dbReference type="PANTHER" id="PTHR28037:SF1">
    <property type="entry name" value="ALCOHOL O-ACETYLTRANSFERASE 1-RELATED"/>
    <property type="match status" value="1"/>
</dbReference>
<name>A0A7W3UJK6_9LACO</name>